<evidence type="ECO:0008006" key="3">
    <source>
        <dbReference type="Google" id="ProtNLM"/>
    </source>
</evidence>
<gene>
    <name evidence="1" type="ORF">K469DRAFT_685045</name>
</gene>
<accession>A0A6A6E941</accession>
<reference evidence="1" key="1">
    <citation type="journal article" date="2020" name="Stud. Mycol.">
        <title>101 Dothideomycetes genomes: a test case for predicting lifestyles and emergence of pathogens.</title>
        <authorList>
            <person name="Haridas S."/>
            <person name="Albert R."/>
            <person name="Binder M."/>
            <person name="Bloem J."/>
            <person name="Labutti K."/>
            <person name="Salamov A."/>
            <person name="Andreopoulos B."/>
            <person name="Baker S."/>
            <person name="Barry K."/>
            <person name="Bills G."/>
            <person name="Bluhm B."/>
            <person name="Cannon C."/>
            <person name="Castanera R."/>
            <person name="Culley D."/>
            <person name="Daum C."/>
            <person name="Ezra D."/>
            <person name="Gonzalez J."/>
            <person name="Henrissat B."/>
            <person name="Kuo A."/>
            <person name="Liang C."/>
            <person name="Lipzen A."/>
            <person name="Lutzoni F."/>
            <person name="Magnuson J."/>
            <person name="Mondo S."/>
            <person name="Nolan M."/>
            <person name="Ohm R."/>
            <person name="Pangilinan J."/>
            <person name="Park H.-J."/>
            <person name="Ramirez L."/>
            <person name="Alfaro M."/>
            <person name="Sun H."/>
            <person name="Tritt A."/>
            <person name="Yoshinaga Y."/>
            <person name="Zwiers L.-H."/>
            <person name="Turgeon B."/>
            <person name="Goodwin S."/>
            <person name="Spatafora J."/>
            <person name="Crous P."/>
            <person name="Grigoriev I."/>
        </authorList>
    </citation>
    <scope>NUCLEOTIDE SEQUENCE</scope>
    <source>
        <strain evidence="1">CBS 207.26</strain>
    </source>
</reference>
<dbReference type="EMBL" id="ML994624">
    <property type="protein sequence ID" value="KAF2188324.1"/>
    <property type="molecule type" value="Genomic_DNA"/>
</dbReference>
<proteinExistence type="predicted"/>
<evidence type="ECO:0000313" key="1">
    <source>
        <dbReference type="EMBL" id="KAF2188324.1"/>
    </source>
</evidence>
<dbReference type="OrthoDB" id="3548654at2759"/>
<protein>
    <recommendedName>
        <fullName evidence="3">Heterokaryon incompatibility domain-containing protein</fullName>
    </recommendedName>
</protein>
<organism evidence="1 2">
    <name type="scientific">Zopfia rhizophila CBS 207.26</name>
    <dbReference type="NCBI Taxonomy" id="1314779"/>
    <lineage>
        <taxon>Eukaryota</taxon>
        <taxon>Fungi</taxon>
        <taxon>Dikarya</taxon>
        <taxon>Ascomycota</taxon>
        <taxon>Pezizomycotina</taxon>
        <taxon>Dothideomycetes</taxon>
        <taxon>Dothideomycetes incertae sedis</taxon>
        <taxon>Zopfiaceae</taxon>
        <taxon>Zopfia</taxon>
    </lineage>
</organism>
<dbReference type="AlphaFoldDB" id="A0A6A6E941"/>
<dbReference type="Proteomes" id="UP000800200">
    <property type="component" value="Unassembled WGS sequence"/>
</dbReference>
<evidence type="ECO:0000313" key="2">
    <source>
        <dbReference type="Proteomes" id="UP000800200"/>
    </source>
</evidence>
<keyword evidence="2" id="KW-1185">Reference proteome</keyword>
<sequence length="125" mass="14916">MVWLGVEENGSMKALGCFSKWNKRRHAVPPEQRTFEVSKNFMRSLLEDPLNEESWEAFFAFVERPWYKRLWVVQNFIFAARTEMLCEDLIPDHEVLGVFTWVVYTILHSGEFRRSASKNINDIWK</sequence>
<name>A0A6A6E941_9PEZI</name>